<organism evidence="10 11">
    <name type="scientific">Tilletia controversa</name>
    <name type="common">dwarf bunt fungus</name>
    <dbReference type="NCBI Taxonomy" id="13291"/>
    <lineage>
        <taxon>Eukaryota</taxon>
        <taxon>Fungi</taxon>
        <taxon>Dikarya</taxon>
        <taxon>Basidiomycota</taxon>
        <taxon>Ustilaginomycotina</taxon>
        <taxon>Exobasidiomycetes</taxon>
        <taxon>Tilletiales</taxon>
        <taxon>Tilletiaceae</taxon>
        <taxon>Tilletia</taxon>
    </lineage>
</organism>
<feature type="domain" description="Histidine kinase" evidence="8">
    <location>
        <begin position="1088"/>
        <end position="1202"/>
    </location>
</feature>
<dbReference type="InterPro" id="IPR029016">
    <property type="entry name" value="GAF-like_dom_sf"/>
</dbReference>
<feature type="compositionally biased region" description="Low complexity" evidence="7">
    <location>
        <begin position="1637"/>
        <end position="1654"/>
    </location>
</feature>
<evidence type="ECO:0000259" key="9">
    <source>
        <dbReference type="PROSITE" id="PS50110"/>
    </source>
</evidence>
<feature type="compositionally biased region" description="Low complexity" evidence="7">
    <location>
        <begin position="521"/>
        <end position="536"/>
    </location>
</feature>
<dbReference type="SMART" id="SM00387">
    <property type="entry name" value="HATPase_c"/>
    <property type="match status" value="1"/>
</dbReference>
<evidence type="ECO:0000256" key="3">
    <source>
        <dbReference type="ARBA" id="ARBA00022553"/>
    </source>
</evidence>
<keyword evidence="3 6" id="KW-0597">Phosphoprotein</keyword>
<dbReference type="PANTHER" id="PTHR43047:SF72">
    <property type="entry name" value="OSMOSENSING HISTIDINE PROTEIN KINASE SLN1"/>
    <property type="match status" value="1"/>
</dbReference>
<feature type="region of interest" description="Disordered" evidence="7">
    <location>
        <begin position="1365"/>
        <end position="1476"/>
    </location>
</feature>
<protein>
    <recommendedName>
        <fullName evidence="2">histidine kinase</fullName>
        <ecNumber evidence="2">2.7.13.3</ecNumber>
    </recommendedName>
</protein>
<feature type="compositionally biased region" description="Low complexity" evidence="7">
    <location>
        <begin position="1438"/>
        <end position="1448"/>
    </location>
</feature>
<dbReference type="InterPro" id="IPR036890">
    <property type="entry name" value="HATPase_C_sf"/>
</dbReference>
<dbReference type="InterPro" id="IPR003661">
    <property type="entry name" value="HisK_dim/P_dom"/>
</dbReference>
<dbReference type="PANTHER" id="PTHR43047">
    <property type="entry name" value="TWO-COMPONENT HISTIDINE PROTEIN KINASE"/>
    <property type="match status" value="1"/>
</dbReference>
<evidence type="ECO:0000256" key="5">
    <source>
        <dbReference type="ARBA" id="ARBA00022777"/>
    </source>
</evidence>
<feature type="compositionally biased region" description="Basic and acidic residues" evidence="7">
    <location>
        <begin position="1389"/>
        <end position="1399"/>
    </location>
</feature>
<dbReference type="CDD" id="cd00082">
    <property type="entry name" value="HisKA"/>
    <property type="match status" value="1"/>
</dbReference>
<feature type="compositionally biased region" description="Low complexity" evidence="7">
    <location>
        <begin position="552"/>
        <end position="564"/>
    </location>
</feature>
<dbReference type="SMART" id="SM00448">
    <property type="entry name" value="REC"/>
    <property type="match status" value="1"/>
</dbReference>
<dbReference type="InterPro" id="IPR003594">
    <property type="entry name" value="HATPase_dom"/>
</dbReference>
<evidence type="ECO:0000259" key="8">
    <source>
        <dbReference type="PROSITE" id="PS50109"/>
    </source>
</evidence>
<evidence type="ECO:0000313" key="10">
    <source>
        <dbReference type="EMBL" id="KAE8242458.1"/>
    </source>
</evidence>
<proteinExistence type="predicted"/>
<dbReference type="EC" id="2.7.13.3" evidence="2"/>
<feature type="region of interest" description="Disordered" evidence="7">
    <location>
        <begin position="414"/>
        <end position="564"/>
    </location>
</feature>
<feature type="compositionally biased region" description="Low complexity" evidence="7">
    <location>
        <begin position="13"/>
        <end position="26"/>
    </location>
</feature>
<dbReference type="InterPro" id="IPR001789">
    <property type="entry name" value="Sig_transdc_resp-reg_receiver"/>
</dbReference>
<dbReference type="Pfam" id="PF00072">
    <property type="entry name" value="Response_reg"/>
    <property type="match status" value="1"/>
</dbReference>
<feature type="region of interest" description="Disordered" evidence="7">
    <location>
        <begin position="1020"/>
        <end position="1074"/>
    </location>
</feature>
<comment type="caution">
    <text evidence="10">The sequence shown here is derived from an EMBL/GenBank/DDBJ whole genome shotgun (WGS) entry which is preliminary data.</text>
</comment>
<dbReference type="Gene3D" id="3.30.450.40">
    <property type="match status" value="1"/>
</dbReference>
<dbReference type="Pfam" id="PF02518">
    <property type="entry name" value="HATPase_c"/>
    <property type="match status" value="1"/>
</dbReference>
<feature type="compositionally biased region" description="Acidic residues" evidence="7">
    <location>
        <begin position="648"/>
        <end position="660"/>
    </location>
</feature>
<evidence type="ECO:0000313" key="11">
    <source>
        <dbReference type="Proteomes" id="UP000077684"/>
    </source>
</evidence>
<feature type="compositionally biased region" description="Gly residues" evidence="7">
    <location>
        <begin position="721"/>
        <end position="741"/>
    </location>
</feature>
<feature type="compositionally biased region" description="Acidic residues" evidence="7">
    <location>
        <begin position="1035"/>
        <end position="1046"/>
    </location>
</feature>
<dbReference type="GO" id="GO:0005886">
    <property type="term" value="C:plasma membrane"/>
    <property type="evidence" value="ECO:0007669"/>
    <property type="project" value="TreeGrafter"/>
</dbReference>
<dbReference type="Pfam" id="PF00512">
    <property type="entry name" value="HisKA"/>
    <property type="match status" value="1"/>
</dbReference>
<feature type="compositionally biased region" description="Low complexity" evidence="7">
    <location>
        <begin position="437"/>
        <end position="457"/>
    </location>
</feature>
<reference evidence="10" key="1">
    <citation type="submission" date="2016-04" db="EMBL/GenBank/DDBJ databases">
        <authorList>
            <person name="Nguyen H.D."/>
            <person name="Samba Siva P."/>
            <person name="Cullis J."/>
            <person name="Levesque C.A."/>
            <person name="Hambleton S."/>
        </authorList>
    </citation>
    <scope>NUCLEOTIDE SEQUENCE</scope>
    <source>
        <strain evidence="10">DAOMC 236426</strain>
    </source>
</reference>
<feature type="compositionally biased region" description="Low complexity" evidence="7">
    <location>
        <begin position="477"/>
        <end position="488"/>
    </location>
</feature>
<dbReference type="InterPro" id="IPR036097">
    <property type="entry name" value="HisK_dim/P_sf"/>
</dbReference>
<dbReference type="InterPro" id="IPR011006">
    <property type="entry name" value="CheY-like_superfamily"/>
</dbReference>
<dbReference type="Gene3D" id="3.30.565.10">
    <property type="entry name" value="Histidine kinase-like ATPase, C-terminal domain"/>
    <property type="match status" value="1"/>
</dbReference>
<dbReference type="PROSITE" id="PS50110">
    <property type="entry name" value="RESPONSE_REGULATORY"/>
    <property type="match status" value="1"/>
</dbReference>
<dbReference type="SUPFAM" id="SSF52172">
    <property type="entry name" value="CheY-like"/>
    <property type="match status" value="1"/>
</dbReference>
<dbReference type="InterPro" id="IPR005467">
    <property type="entry name" value="His_kinase_dom"/>
</dbReference>
<dbReference type="PROSITE" id="PS50109">
    <property type="entry name" value="HIS_KIN"/>
    <property type="match status" value="1"/>
</dbReference>
<evidence type="ECO:0000256" key="6">
    <source>
        <dbReference type="PROSITE-ProRule" id="PRU00169"/>
    </source>
</evidence>
<dbReference type="SUPFAM" id="SSF55781">
    <property type="entry name" value="GAF domain-like"/>
    <property type="match status" value="1"/>
</dbReference>
<feature type="region of interest" description="Disordered" evidence="7">
    <location>
        <begin position="620"/>
        <end position="756"/>
    </location>
</feature>
<dbReference type="InterPro" id="IPR004358">
    <property type="entry name" value="Sig_transdc_His_kin-like_C"/>
</dbReference>
<dbReference type="GO" id="GO:0000155">
    <property type="term" value="F:phosphorelay sensor kinase activity"/>
    <property type="evidence" value="ECO:0007669"/>
    <property type="project" value="InterPro"/>
</dbReference>
<reference evidence="10" key="2">
    <citation type="journal article" date="2019" name="IMA Fungus">
        <title>Genome sequencing and comparison of five Tilletia species to identify candidate genes for the detection of regulated species infecting wheat.</title>
        <authorList>
            <person name="Nguyen H.D.T."/>
            <person name="Sultana T."/>
            <person name="Kesanakurti P."/>
            <person name="Hambleton S."/>
        </authorList>
    </citation>
    <scope>NUCLEOTIDE SEQUENCE</scope>
    <source>
        <strain evidence="10">DAOMC 236426</strain>
    </source>
</reference>
<feature type="domain" description="Response regulatory" evidence="9">
    <location>
        <begin position="1500"/>
        <end position="1619"/>
    </location>
</feature>
<dbReference type="SMART" id="SM00388">
    <property type="entry name" value="HisKA"/>
    <property type="match status" value="1"/>
</dbReference>
<dbReference type="GO" id="GO:0009927">
    <property type="term" value="F:histidine phosphotransfer kinase activity"/>
    <property type="evidence" value="ECO:0007669"/>
    <property type="project" value="TreeGrafter"/>
</dbReference>
<comment type="catalytic activity">
    <reaction evidence="1">
        <text>ATP + protein L-histidine = ADP + protein N-phospho-L-histidine.</text>
        <dbReference type="EC" id="2.7.13.3"/>
    </reaction>
</comment>
<dbReference type="SUPFAM" id="SSF47384">
    <property type="entry name" value="Homodimeric domain of signal transducing histidine kinase"/>
    <property type="match status" value="1"/>
</dbReference>
<keyword evidence="4" id="KW-0808">Transferase</keyword>
<feature type="region of interest" description="Disordered" evidence="7">
    <location>
        <begin position="1"/>
        <end position="45"/>
    </location>
</feature>
<feature type="modified residue" description="4-aspartylphosphate" evidence="6">
    <location>
        <position position="1549"/>
    </location>
</feature>
<feature type="compositionally biased region" description="Acidic residues" evidence="7">
    <location>
        <begin position="627"/>
        <end position="639"/>
    </location>
</feature>
<dbReference type="CDD" id="cd17546">
    <property type="entry name" value="REC_hyHK_CKI1_RcsC-like"/>
    <property type="match status" value="1"/>
</dbReference>
<evidence type="ECO:0000256" key="4">
    <source>
        <dbReference type="ARBA" id="ARBA00022679"/>
    </source>
</evidence>
<dbReference type="Proteomes" id="UP000077684">
    <property type="component" value="Unassembled WGS sequence"/>
</dbReference>
<dbReference type="SUPFAM" id="SSF55874">
    <property type="entry name" value="ATPase domain of HSP90 chaperone/DNA topoisomerase II/histidine kinase"/>
    <property type="match status" value="1"/>
</dbReference>
<evidence type="ECO:0000256" key="7">
    <source>
        <dbReference type="SAM" id="MobiDB-lite"/>
    </source>
</evidence>
<feature type="compositionally biased region" description="Gly residues" evidence="7">
    <location>
        <begin position="1402"/>
        <end position="1411"/>
    </location>
</feature>
<feature type="compositionally biased region" description="Gly residues" evidence="7">
    <location>
        <begin position="460"/>
        <end position="476"/>
    </location>
</feature>
<dbReference type="EMBL" id="LWDE02001083">
    <property type="protein sequence ID" value="KAE8242458.1"/>
    <property type="molecule type" value="Genomic_DNA"/>
</dbReference>
<accession>A0A8X7MP76</accession>
<feature type="region of interest" description="Disordered" evidence="7">
    <location>
        <begin position="1624"/>
        <end position="1654"/>
    </location>
</feature>
<dbReference type="Gene3D" id="1.10.287.130">
    <property type="match status" value="1"/>
</dbReference>
<dbReference type="PRINTS" id="PR00344">
    <property type="entry name" value="BCTRLSENSOR"/>
</dbReference>
<sequence length="1654" mass="174119">MAATETAPGDFQAATGTGTGTTDAAAAPPPARRPSGSGPAGHRNSVPTTVLEKAAAGITVFGGPPRPDAFTSASWAAWINAYSAAGWNATTPTLHPHRGRFATTANAFPPPTAPESRRQPAAQASLDLLLSHGYFQPPPGASLPRRERCQALRRFCLTTADERPTLQRYSALAQAVFHADFAAVFMSNVKTPSEMFVFTGSGGQPDSFSVPISQTICGHAMLLADKVLVMPNIKKEWAFSGLPCTNPGGFPNTADGQGLLFYASAPIRVNPTGPICMKTSTKASKTVMVGRLCILGREPRHDWTETNSELLASIAGMCGDALENDYLQSRAVKVSEMQRAISSLTRTLDEDRGEQEDKSTAGLAAAVSAANARDGHLRICPRRVEQACKHLREALHADSVTAVDLSTFKVSTLQERRSASGTAYPLTPWLPTPSPSPSLSFHSSSARTTESDSSNEGGHAEGGGGGERGGGGGGGRMPPTAATTPGGMSNLQLNSGAPTSTSMASSAGFNSFWHSHQQLPSSSSRTSVTAASTTDSPYTSKQQHQPQPPQPQQHQQQQQSRPQRQQICAQMCDTETPKVVCHYGAPELAPQLHGIMQKKALSAWLTRWIRDRNPIRPQLYRQRQWDEDADADADADADSDVGGAGDVGEAEGEGEGEGEGGAEQARTSGLPDMGGDSSLAMLGGQQLGSPLVAPGRPRVGPSRSHGHSNSSTGSLFDGMMGPNGGGGPNGGNGGGGGGGGNDEYDDDSDDAVTNPLGLHLPNAKQYAALPIFPLLKGNPVVLIVATFLDEVAVEESELLFFESVGAVLYSSLLTQQARAVDRAQLSLIRGLQHEFRTPLHGILGIVDAIQSHEEHGDPLITSDPALFHNLLESIRLASSSLNGLLDDVLTFGEIAGVQTSAKQASKNAKASAVDDIDLGDLIEEVALEELYVRKLSINQSETIRNATSNSDSGSSHGDHDDEGGGSAAIASSSSAAAAAVEPARMADLQLQNGIASLSLSAPSDDEAAATAPAVAQDMHRNASAGAQSNGTSGEASDEAGEGEGEDGTCARTVRQGSSSRTSIRDREPDLPPELVMDTLDLQDRFRCDRTKVQKALRKIVNNALRFTSRGVVKITARQRAEANRNKQVVVDFEISDTGPGMSQEFITNKLMEPFVKGSAFDSGVGLGNVIAASLVSQMGGSMHVASELGKGTTVTISLPLTPLGPNRMMMHQGGYACHAVLFVGCENVGINAGVEFLRSMLRSKGVLPVEEIGGLPDLLVISERVLNATYNKESWEGSGLDQSDKKALLFLQPNARVIVVSRGERGMDRINLGPMGARPIHVLMMPYGPSMLRALHAFLQVQQEKPFALRPLVIPGGGGGAVGGGSLSPSSAVGKKATRPAVRPGMAARRGEALSKRSESAGAGGEEGGGVSSAVDDGAPAQTEASDVSEGEMKAAAEEAVAAAAAVAEGEEAENTGEPQPRPSAGLTRSESEDKTRLAEEVVHQMAQAAAKKADDDEFRVLVVEDNPINLKLLTTLCRRLKFKYEEAKDGVEAVVKYISFRPSVVLLDISLPEQDGFEAAAQMRSHPPFSEHHPRIVAITALSSEQDKIRGLTQCGMDVWLTKPVSTRALHKDLVEMEQVWRAARAGDGGVGQQGQGQPQEQPQQQGQEQPQQ</sequence>
<dbReference type="Gene3D" id="3.40.50.2300">
    <property type="match status" value="1"/>
</dbReference>
<gene>
    <name evidence="10" type="ORF">A4X06_0g6899</name>
</gene>
<name>A0A8X7MP76_9BASI</name>
<feature type="region of interest" description="Disordered" evidence="7">
    <location>
        <begin position="945"/>
        <end position="970"/>
    </location>
</feature>
<evidence type="ECO:0000256" key="1">
    <source>
        <dbReference type="ARBA" id="ARBA00000085"/>
    </source>
</evidence>
<keyword evidence="11" id="KW-1185">Reference proteome</keyword>
<keyword evidence="5" id="KW-0418">Kinase</keyword>
<feature type="compositionally biased region" description="Polar residues" evidence="7">
    <location>
        <begin position="489"/>
        <end position="520"/>
    </location>
</feature>
<evidence type="ECO:0000256" key="2">
    <source>
        <dbReference type="ARBA" id="ARBA00012438"/>
    </source>
</evidence>